<gene>
    <name evidence="2" type="ORF">C2L71_10330</name>
</gene>
<evidence type="ECO:0000256" key="1">
    <source>
        <dbReference type="SAM" id="Phobius"/>
    </source>
</evidence>
<accession>A0A2K2U9P4</accession>
<feature type="transmembrane region" description="Helical" evidence="1">
    <location>
        <begin position="402"/>
        <end position="428"/>
    </location>
</feature>
<name>A0A2K2U9P4_9ACTN</name>
<dbReference type="Proteomes" id="UP000236197">
    <property type="component" value="Unassembled WGS sequence"/>
</dbReference>
<feature type="transmembrane region" description="Helical" evidence="1">
    <location>
        <begin position="639"/>
        <end position="658"/>
    </location>
</feature>
<evidence type="ECO:0000313" key="3">
    <source>
        <dbReference type="Proteomes" id="UP000236197"/>
    </source>
</evidence>
<evidence type="ECO:0000313" key="2">
    <source>
        <dbReference type="EMBL" id="PNV66928.1"/>
    </source>
</evidence>
<dbReference type="AlphaFoldDB" id="A0A2K2U9P4"/>
<evidence type="ECO:0008006" key="4">
    <source>
        <dbReference type="Google" id="ProtNLM"/>
    </source>
</evidence>
<protein>
    <recommendedName>
        <fullName evidence="4">Glycosyltransferase RgtA/B/C/D-like domain-containing protein</fullName>
    </recommendedName>
</protein>
<feature type="transmembrane region" description="Helical" evidence="1">
    <location>
        <begin position="338"/>
        <end position="354"/>
    </location>
</feature>
<feature type="transmembrane region" description="Helical" evidence="1">
    <location>
        <begin position="587"/>
        <end position="609"/>
    </location>
</feature>
<feature type="transmembrane region" description="Helical" evidence="1">
    <location>
        <begin position="38"/>
        <end position="57"/>
    </location>
</feature>
<sequence>MDLKERQLPLVEAVSRPKGTYLWIAFFFPSLSRRQNRIAAVISLAVLFGTNLNIGPLDAVGSANRFIAAIAVPPSESLVLFLELAFILLIARCLIGALSKKQSLDLPCLFLSVFFAFAMVFGKACESFGDPWAVFDGFLGTAVTVISAVSFACLGYMGFAFLFSLADKTASNVGSREAIDTGRTRNRILFLFESHPVLAPSCVLGVAWLPLLIAFFPGLFAPGDTLNQISQLFGLPEATSASIVLIDQNVTLNAHHPVVHTLLMGGSVLLGQNVFGSCSIGYFLYIVGQYLATIATIGYGINFLKQCHVPRRIRIGLLLFVALFPWFPEYALLGTKDTLFACSLLLLSISLFRIGSKTYEMTKKNWAILVISLLGFCLLKKGYVVFALIIMVLAFLKTSSMSRRAVICTFMGPIAISILLSNVLFPALSITSGSSREMISIPAQQVARCVNTFGDEITLAQRDAIDKVFDYETMQDKYNPLLSDPVKNTFNKFATPDDIKTFFSVWRQLLAEHTGTCLAATMMNYYGYFYPTEANPYNYNLETSRESIENVSSIAPFYDFQHTDSIFTAIASKSFALYQALWDNAPLLSLFTQGSTYIWALLLLVGYHARKKHRSGVLLALLPTLLVLCITLIGPCNFIVRYTFPIAFVVPFFAALLWRRDDRSTTVNTRR</sequence>
<keyword evidence="1" id="KW-1133">Transmembrane helix</keyword>
<feature type="transmembrane region" description="Helical" evidence="1">
    <location>
        <begin position="366"/>
        <end position="396"/>
    </location>
</feature>
<dbReference type="Pfam" id="PF19484">
    <property type="entry name" value="DUF6020"/>
    <property type="match status" value="1"/>
</dbReference>
<feature type="transmembrane region" description="Helical" evidence="1">
    <location>
        <begin position="509"/>
        <end position="528"/>
    </location>
</feature>
<keyword evidence="1" id="KW-0812">Transmembrane</keyword>
<feature type="transmembrane region" description="Helical" evidence="1">
    <location>
        <begin position="77"/>
        <end position="97"/>
    </location>
</feature>
<organism evidence="2 3">
    <name type="scientific">Enteroscipio rubneri</name>
    <dbReference type="NCBI Taxonomy" id="2070686"/>
    <lineage>
        <taxon>Bacteria</taxon>
        <taxon>Bacillati</taxon>
        <taxon>Actinomycetota</taxon>
        <taxon>Coriobacteriia</taxon>
        <taxon>Eggerthellales</taxon>
        <taxon>Eggerthellaceae</taxon>
        <taxon>Enteroscipio</taxon>
    </lineage>
</organism>
<proteinExistence type="predicted"/>
<dbReference type="InterPro" id="IPR046062">
    <property type="entry name" value="DUF6020"/>
</dbReference>
<keyword evidence="3" id="KW-1185">Reference proteome</keyword>
<keyword evidence="1" id="KW-0472">Membrane</keyword>
<feature type="transmembrane region" description="Helical" evidence="1">
    <location>
        <begin position="282"/>
        <end position="301"/>
    </location>
</feature>
<feature type="transmembrane region" description="Helical" evidence="1">
    <location>
        <begin position="142"/>
        <end position="166"/>
    </location>
</feature>
<feature type="transmembrane region" description="Helical" evidence="1">
    <location>
        <begin position="313"/>
        <end position="332"/>
    </location>
</feature>
<dbReference type="EMBL" id="PPEK01000015">
    <property type="protein sequence ID" value="PNV66928.1"/>
    <property type="molecule type" value="Genomic_DNA"/>
</dbReference>
<feature type="transmembrane region" description="Helical" evidence="1">
    <location>
        <begin position="104"/>
        <end position="122"/>
    </location>
</feature>
<feature type="transmembrane region" description="Helical" evidence="1">
    <location>
        <begin position="616"/>
        <end position="633"/>
    </location>
</feature>
<feature type="transmembrane region" description="Helical" evidence="1">
    <location>
        <begin position="197"/>
        <end position="220"/>
    </location>
</feature>
<comment type="caution">
    <text evidence="2">The sequence shown here is derived from an EMBL/GenBank/DDBJ whole genome shotgun (WGS) entry which is preliminary data.</text>
</comment>
<reference evidence="3" key="1">
    <citation type="submission" date="2018-01" db="EMBL/GenBank/DDBJ databases">
        <title>Rubneribacter badeniensis gen. nov., sp. nov., and Colonibacter rubneri, gen. nov., sp. nov., WGS of new members of the Eggerthellaceae.</title>
        <authorList>
            <person name="Danylec N."/>
            <person name="Stoll D.A."/>
            <person name="Doetsch A."/>
            <person name="Kulling S.E."/>
            <person name="Huch M."/>
        </authorList>
    </citation>
    <scope>NUCLEOTIDE SEQUENCE [LARGE SCALE GENOMIC DNA]</scope>
    <source>
        <strain evidence="3">ResAG-96</strain>
    </source>
</reference>